<organism evidence="1 2">
    <name type="scientific">Chryseobacterium viscerum</name>
    <dbReference type="NCBI Taxonomy" id="1037377"/>
    <lineage>
        <taxon>Bacteria</taxon>
        <taxon>Pseudomonadati</taxon>
        <taxon>Bacteroidota</taxon>
        <taxon>Flavobacteriia</taxon>
        <taxon>Flavobacteriales</taxon>
        <taxon>Weeksellaceae</taxon>
        <taxon>Chryseobacterium group</taxon>
        <taxon>Chryseobacterium</taxon>
    </lineage>
</organism>
<dbReference type="Proteomes" id="UP000236413">
    <property type="component" value="Unassembled WGS sequence"/>
</dbReference>
<name>A0A316WYI7_9FLAO</name>
<evidence type="ECO:0000313" key="1">
    <source>
        <dbReference type="EMBL" id="PWN64048.1"/>
    </source>
</evidence>
<evidence type="ECO:0000313" key="2">
    <source>
        <dbReference type="Proteomes" id="UP000236413"/>
    </source>
</evidence>
<proteinExistence type="predicted"/>
<comment type="caution">
    <text evidence="1">The sequence shown here is derived from an EMBL/GenBank/DDBJ whole genome shotgun (WGS) entry which is preliminary data.</text>
</comment>
<dbReference type="AlphaFoldDB" id="A0A316WYI7"/>
<dbReference type="EMBL" id="PPEG02000002">
    <property type="protein sequence ID" value="PWN64048.1"/>
    <property type="molecule type" value="Genomic_DNA"/>
</dbReference>
<sequence>MENDIQTLKDFVGGKVSEKDFEQQLYANPNLEKLLSDPKLDWHGTYLQNTTPFLYLAEQDYKSASGKLNAQGTVSLFLTKIGIESTPSSKFSDEYDLILSTRPKYVNAELNFIEKYILPKDKKLSKAEQKLYIKQQYTELFKYQTQPPKWIQNPNWPIKNDNPLFFLGQVEIKNCYLFHDDGCVYLFVDQETGAIESIKQFY</sequence>
<gene>
    <name evidence="1" type="ORF">C1634_005485</name>
</gene>
<dbReference type="RefSeq" id="WP_109738016.1">
    <property type="nucleotide sequence ID" value="NZ_PPEG02000002.1"/>
</dbReference>
<protein>
    <submittedName>
        <fullName evidence="1">Uncharacterized protein</fullName>
    </submittedName>
</protein>
<accession>A0A316WYI7</accession>
<reference evidence="1 2" key="1">
    <citation type="submission" date="2018-04" db="EMBL/GenBank/DDBJ databases">
        <title>Chryseobacterium oncorhynchi 701B-08T from rainbow trout, and Chryseobacterium viscerum 687B-08T from diseased fish.</title>
        <authorList>
            <person name="Jeong J.-J."/>
            <person name="Lee Y.J."/>
            <person name="Pathiraja D."/>
            <person name="Park B."/>
            <person name="Choi I.-G."/>
            <person name="Kim K.D."/>
        </authorList>
    </citation>
    <scope>NUCLEOTIDE SEQUENCE [LARGE SCALE GENOMIC DNA]</scope>
    <source>
        <strain evidence="1 2">687B-08</strain>
    </source>
</reference>